<dbReference type="EMBL" id="JAAGNZ010000001">
    <property type="protein sequence ID" value="NEU67768.1"/>
    <property type="molecule type" value="Genomic_DNA"/>
</dbReference>
<proteinExistence type="predicted"/>
<dbReference type="Pfam" id="PF04471">
    <property type="entry name" value="Mrr_cat"/>
    <property type="match status" value="1"/>
</dbReference>
<dbReference type="GO" id="GO:0003677">
    <property type="term" value="F:DNA binding"/>
    <property type="evidence" value="ECO:0007669"/>
    <property type="project" value="InterPro"/>
</dbReference>
<dbReference type="AlphaFoldDB" id="A0A6M0IHR8"/>
<comment type="caution">
    <text evidence="2">The sequence shown here is derived from an EMBL/GenBank/DDBJ whole genome shotgun (WGS) entry which is preliminary data.</text>
</comment>
<keyword evidence="3" id="KW-1185">Reference proteome</keyword>
<feature type="domain" description="Restriction endonuclease type IV Mrr" evidence="1">
    <location>
        <begin position="38"/>
        <end position="114"/>
    </location>
</feature>
<dbReference type="InterPro" id="IPR011335">
    <property type="entry name" value="Restrct_endonuc-II-like"/>
</dbReference>
<protein>
    <recommendedName>
        <fullName evidence="1">Restriction endonuclease type IV Mrr domain-containing protein</fullName>
    </recommendedName>
</protein>
<dbReference type="SUPFAM" id="SSF52980">
    <property type="entry name" value="Restriction endonuclease-like"/>
    <property type="match status" value="1"/>
</dbReference>
<dbReference type="GO" id="GO:0004519">
    <property type="term" value="F:endonuclease activity"/>
    <property type="evidence" value="ECO:0007669"/>
    <property type="project" value="InterPro"/>
</dbReference>
<dbReference type="Proteomes" id="UP000477386">
    <property type="component" value="Unassembled WGS sequence"/>
</dbReference>
<evidence type="ECO:0000259" key="1">
    <source>
        <dbReference type="Pfam" id="PF04471"/>
    </source>
</evidence>
<sequence length="325" mass="37267">MIKNNGRPFEKLVAIIQEAYKDLPQTKIYTNHKVRDRLGKKREFDVFINTNTNNFDFNVAIECKDYQKPVSVSVIEAFNSKCSTVNNINKKIIVSSKGFQFGAVDNAKLFDIELRTLSSINKENIVLNPKIQEGFMSMRLSVIDYRLHIDSSIFGNIIFSMSDLHKLNHTFLLNNNSTNPGALIQKQLNTTIIQQEILTYMIKESMKNKTSIYGDNFLTEMGFDFEPIQDNVQSLIINGRAFAVTKIQAKIRFESQTKSKKDANVSFYLGENLSKDGELCSISFEGQIHPSYFYISTKGDKEEHTLISDNKTTKLNRTWTIYLDE</sequence>
<gene>
    <name evidence="2" type="ORF">GK091_12835</name>
</gene>
<dbReference type="RefSeq" id="WP_164038381.1">
    <property type="nucleotide sequence ID" value="NZ_JAAGNZ010000001.1"/>
</dbReference>
<reference evidence="2 3" key="1">
    <citation type="submission" date="2020-02" db="EMBL/GenBank/DDBJ databases">
        <title>Draft genome sequence of two Spirosoma agri KCTC 52727 and Spirosoma terrae KCTC 52035.</title>
        <authorList>
            <person name="Rojas J."/>
            <person name="Ambika Manirajan B."/>
            <person name="Ratering S."/>
            <person name="Suarez C."/>
            <person name="Schnell S."/>
        </authorList>
    </citation>
    <scope>NUCLEOTIDE SEQUENCE [LARGE SCALE GENOMIC DNA]</scope>
    <source>
        <strain evidence="2 3">KCTC 52727</strain>
    </source>
</reference>
<dbReference type="InterPro" id="IPR007560">
    <property type="entry name" value="Restrct_endonuc_IV_Mrr"/>
</dbReference>
<evidence type="ECO:0000313" key="2">
    <source>
        <dbReference type="EMBL" id="NEU67768.1"/>
    </source>
</evidence>
<organism evidence="2 3">
    <name type="scientific">Spirosoma agri</name>
    <dbReference type="NCBI Taxonomy" id="1987381"/>
    <lineage>
        <taxon>Bacteria</taxon>
        <taxon>Pseudomonadati</taxon>
        <taxon>Bacteroidota</taxon>
        <taxon>Cytophagia</taxon>
        <taxon>Cytophagales</taxon>
        <taxon>Cytophagaceae</taxon>
        <taxon>Spirosoma</taxon>
    </lineage>
</organism>
<dbReference type="GO" id="GO:0009307">
    <property type="term" value="P:DNA restriction-modification system"/>
    <property type="evidence" value="ECO:0007669"/>
    <property type="project" value="InterPro"/>
</dbReference>
<evidence type="ECO:0000313" key="3">
    <source>
        <dbReference type="Proteomes" id="UP000477386"/>
    </source>
</evidence>
<accession>A0A6M0IHR8</accession>
<dbReference type="Gene3D" id="3.40.1350.10">
    <property type="match status" value="1"/>
</dbReference>
<dbReference type="InterPro" id="IPR011856">
    <property type="entry name" value="tRNA_endonuc-like_dom_sf"/>
</dbReference>
<name>A0A6M0IHR8_9BACT</name>